<evidence type="ECO:0000313" key="3">
    <source>
        <dbReference type="Proteomes" id="UP000821837"/>
    </source>
</evidence>
<name>A0A9D4SN35_RHISA</name>
<dbReference type="AlphaFoldDB" id="A0A9D4SN35"/>
<proteinExistence type="predicted"/>
<reference evidence="2" key="1">
    <citation type="journal article" date="2020" name="Cell">
        <title>Large-Scale Comparative Analyses of Tick Genomes Elucidate Their Genetic Diversity and Vector Capacities.</title>
        <authorList>
            <consortium name="Tick Genome and Microbiome Consortium (TIGMIC)"/>
            <person name="Jia N."/>
            <person name="Wang J."/>
            <person name="Shi W."/>
            <person name="Du L."/>
            <person name="Sun Y."/>
            <person name="Zhan W."/>
            <person name="Jiang J.F."/>
            <person name="Wang Q."/>
            <person name="Zhang B."/>
            <person name="Ji P."/>
            <person name="Bell-Sakyi L."/>
            <person name="Cui X.M."/>
            <person name="Yuan T.T."/>
            <person name="Jiang B.G."/>
            <person name="Yang W.F."/>
            <person name="Lam T.T."/>
            <person name="Chang Q.C."/>
            <person name="Ding S.J."/>
            <person name="Wang X.J."/>
            <person name="Zhu J.G."/>
            <person name="Ruan X.D."/>
            <person name="Zhao L."/>
            <person name="Wei J.T."/>
            <person name="Ye R.Z."/>
            <person name="Que T.C."/>
            <person name="Du C.H."/>
            <person name="Zhou Y.H."/>
            <person name="Cheng J.X."/>
            <person name="Dai P.F."/>
            <person name="Guo W.B."/>
            <person name="Han X.H."/>
            <person name="Huang E.J."/>
            <person name="Li L.F."/>
            <person name="Wei W."/>
            <person name="Gao Y.C."/>
            <person name="Liu J.Z."/>
            <person name="Shao H.Z."/>
            <person name="Wang X."/>
            <person name="Wang C.C."/>
            <person name="Yang T.C."/>
            <person name="Huo Q.B."/>
            <person name="Li W."/>
            <person name="Chen H.Y."/>
            <person name="Chen S.E."/>
            <person name="Zhou L.G."/>
            <person name="Ni X.B."/>
            <person name="Tian J.H."/>
            <person name="Sheng Y."/>
            <person name="Liu T."/>
            <person name="Pan Y.S."/>
            <person name="Xia L.Y."/>
            <person name="Li J."/>
            <person name="Zhao F."/>
            <person name="Cao W.C."/>
        </authorList>
    </citation>
    <scope>NUCLEOTIDE SEQUENCE</scope>
    <source>
        <strain evidence="2">Rsan-2018</strain>
    </source>
</reference>
<gene>
    <name evidence="2" type="ORF">HPB52_024565</name>
</gene>
<evidence type="ECO:0000313" key="2">
    <source>
        <dbReference type="EMBL" id="KAH7932427.1"/>
    </source>
</evidence>
<accession>A0A9D4SN35</accession>
<feature type="region of interest" description="Disordered" evidence="1">
    <location>
        <begin position="32"/>
        <end position="56"/>
    </location>
</feature>
<protein>
    <submittedName>
        <fullName evidence="2">Uncharacterized protein</fullName>
    </submittedName>
</protein>
<sequence>MGRTNHAIIVFQGTYVPRYVYYRSSEGQFRTQSPEQVDLQDWQHTDAERGRTGRQRTPRTVRDLSRATFFFASSSWVEWAEYLSISHPRPYPTLLTETSIMLSAWGAAAPNADAAEIMRSGVVTLV</sequence>
<feature type="compositionally biased region" description="Basic and acidic residues" evidence="1">
    <location>
        <begin position="41"/>
        <end position="51"/>
    </location>
</feature>
<dbReference type="EMBL" id="JABSTV010001497">
    <property type="protein sequence ID" value="KAH7932427.1"/>
    <property type="molecule type" value="Genomic_DNA"/>
</dbReference>
<keyword evidence="3" id="KW-1185">Reference proteome</keyword>
<organism evidence="2 3">
    <name type="scientific">Rhipicephalus sanguineus</name>
    <name type="common">Brown dog tick</name>
    <name type="synonym">Ixodes sanguineus</name>
    <dbReference type="NCBI Taxonomy" id="34632"/>
    <lineage>
        <taxon>Eukaryota</taxon>
        <taxon>Metazoa</taxon>
        <taxon>Ecdysozoa</taxon>
        <taxon>Arthropoda</taxon>
        <taxon>Chelicerata</taxon>
        <taxon>Arachnida</taxon>
        <taxon>Acari</taxon>
        <taxon>Parasitiformes</taxon>
        <taxon>Ixodida</taxon>
        <taxon>Ixodoidea</taxon>
        <taxon>Ixodidae</taxon>
        <taxon>Rhipicephalinae</taxon>
        <taxon>Rhipicephalus</taxon>
        <taxon>Rhipicephalus</taxon>
    </lineage>
</organism>
<reference evidence="2" key="2">
    <citation type="submission" date="2021-09" db="EMBL/GenBank/DDBJ databases">
        <authorList>
            <person name="Jia N."/>
            <person name="Wang J."/>
            <person name="Shi W."/>
            <person name="Du L."/>
            <person name="Sun Y."/>
            <person name="Zhan W."/>
            <person name="Jiang J."/>
            <person name="Wang Q."/>
            <person name="Zhang B."/>
            <person name="Ji P."/>
            <person name="Sakyi L.B."/>
            <person name="Cui X."/>
            <person name="Yuan T."/>
            <person name="Jiang B."/>
            <person name="Yang W."/>
            <person name="Lam T.T.-Y."/>
            <person name="Chang Q."/>
            <person name="Ding S."/>
            <person name="Wang X."/>
            <person name="Zhu J."/>
            <person name="Ruan X."/>
            <person name="Zhao L."/>
            <person name="Wei J."/>
            <person name="Que T."/>
            <person name="Du C."/>
            <person name="Cheng J."/>
            <person name="Dai P."/>
            <person name="Han X."/>
            <person name="Huang E."/>
            <person name="Gao Y."/>
            <person name="Liu J."/>
            <person name="Shao H."/>
            <person name="Ye R."/>
            <person name="Li L."/>
            <person name="Wei W."/>
            <person name="Wang X."/>
            <person name="Wang C."/>
            <person name="Huo Q."/>
            <person name="Li W."/>
            <person name="Guo W."/>
            <person name="Chen H."/>
            <person name="Chen S."/>
            <person name="Zhou L."/>
            <person name="Zhou L."/>
            <person name="Ni X."/>
            <person name="Tian J."/>
            <person name="Zhou Y."/>
            <person name="Sheng Y."/>
            <person name="Liu T."/>
            <person name="Pan Y."/>
            <person name="Xia L."/>
            <person name="Li J."/>
            <person name="Zhao F."/>
            <person name="Cao W."/>
        </authorList>
    </citation>
    <scope>NUCLEOTIDE SEQUENCE</scope>
    <source>
        <strain evidence="2">Rsan-2018</strain>
        <tissue evidence="2">Larvae</tissue>
    </source>
</reference>
<dbReference type="Proteomes" id="UP000821837">
    <property type="component" value="Unassembled WGS sequence"/>
</dbReference>
<evidence type="ECO:0000256" key="1">
    <source>
        <dbReference type="SAM" id="MobiDB-lite"/>
    </source>
</evidence>
<comment type="caution">
    <text evidence="2">The sequence shown here is derived from an EMBL/GenBank/DDBJ whole genome shotgun (WGS) entry which is preliminary data.</text>
</comment>